<dbReference type="Pfam" id="PF07690">
    <property type="entry name" value="MFS_1"/>
    <property type="match status" value="1"/>
</dbReference>
<evidence type="ECO:0000256" key="2">
    <source>
        <dbReference type="ARBA" id="ARBA00022692"/>
    </source>
</evidence>
<evidence type="ECO:0000313" key="6">
    <source>
        <dbReference type="Proteomes" id="UP000504630"/>
    </source>
</evidence>
<dbReference type="InterPro" id="IPR011701">
    <property type="entry name" value="MFS"/>
</dbReference>
<evidence type="ECO:0000313" key="7">
    <source>
        <dbReference type="RefSeq" id="XP_029304015.1"/>
    </source>
</evidence>
<organism evidence="6 7">
    <name type="scientific">Cottoperca gobio</name>
    <name type="common">Frogmouth</name>
    <name type="synonym">Aphritis gobio</name>
    <dbReference type="NCBI Taxonomy" id="56716"/>
    <lineage>
        <taxon>Eukaryota</taxon>
        <taxon>Metazoa</taxon>
        <taxon>Chordata</taxon>
        <taxon>Craniata</taxon>
        <taxon>Vertebrata</taxon>
        <taxon>Euteleostomi</taxon>
        <taxon>Actinopterygii</taxon>
        <taxon>Neopterygii</taxon>
        <taxon>Teleostei</taxon>
        <taxon>Neoteleostei</taxon>
        <taxon>Acanthomorphata</taxon>
        <taxon>Eupercaria</taxon>
        <taxon>Perciformes</taxon>
        <taxon>Notothenioidei</taxon>
        <taxon>Bovichtidae</taxon>
        <taxon>Cottoperca</taxon>
    </lineage>
</organism>
<dbReference type="Gene3D" id="1.20.1250.20">
    <property type="entry name" value="MFS general substrate transporter like domains"/>
    <property type="match status" value="1"/>
</dbReference>
<accession>A0A6J2R3U6</accession>
<keyword evidence="6" id="KW-1185">Reference proteome</keyword>
<keyword evidence="3 5" id="KW-1133">Transmembrane helix</keyword>
<dbReference type="GO" id="GO:0022857">
    <property type="term" value="F:transmembrane transporter activity"/>
    <property type="evidence" value="ECO:0007669"/>
    <property type="project" value="InterPro"/>
</dbReference>
<dbReference type="Proteomes" id="UP000504630">
    <property type="component" value="Chromosome 14"/>
</dbReference>
<feature type="transmembrane region" description="Helical" evidence="5">
    <location>
        <begin position="192"/>
        <end position="209"/>
    </location>
</feature>
<dbReference type="AlphaFoldDB" id="A0A6J2R3U6"/>
<keyword evidence="2 5" id="KW-0812">Transmembrane</keyword>
<evidence type="ECO:0000256" key="4">
    <source>
        <dbReference type="ARBA" id="ARBA00023136"/>
    </source>
</evidence>
<feature type="transmembrane region" description="Helical" evidence="5">
    <location>
        <begin position="106"/>
        <end position="126"/>
    </location>
</feature>
<dbReference type="GeneID" id="115018899"/>
<dbReference type="InterPro" id="IPR036259">
    <property type="entry name" value="MFS_trans_sf"/>
</dbReference>
<dbReference type="RefSeq" id="XP_029304015.1">
    <property type="nucleotide sequence ID" value="XM_029448155.1"/>
</dbReference>
<gene>
    <name evidence="7" type="primary">LOC115018899</name>
</gene>
<feature type="transmembrane region" description="Helical" evidence="5">
    <location>
        <begin position="132"/>
        <end position="154"/>
    </location>
</feature>
<sequence>MKFRRQLQLPQFNKCVGELRWKVFKTKAHSKKRHNVVDVLKNSSIRVTTLILCLVSFSAITGYYSLSFNTSQLHANPYMSCFISAAVEVPAYISSWLALRYLPRRLSVIGSLLLAALPMYLIQLVPQSLPHLYIALEMLGKYAITTTSSLMFAYMAELYPTVLRNTATGICTTVSRIGSCIAPFLLKLSLPYIILGTLAVLSAFTAFFLSETFGKPLPETMEEIHKRERIKCPCITGKETPIPVALLDSPL</sequence>
<dbReference type="OrthoDB" id="3936150at2759"/>
<reference evidence="7" key="1">
    <citation type="submission" date="2025-08" db="UniProtKB">
        <authorList>
            <consortium name="RefSeq"/>
        </authorList>
    </citation>
    <scope>IDENTIFICATION</scope>
</reference>
<proteinExistence type="predicted"/>
<dbReference type="KEGG" id="cgob:115018899"/>
<dbReference type="InParanoid" id="A0A6J2R3U6"/>
<dbReference type="SUPFAM" id="SSF103473">
    <property type="entry name" value="MFS general substrate transporter"/>
    <property type="match status" value="1"/>
</dbReference>
<evidence type="ECO:0000256" key="1">
    <source>
        <dbReference type="ARBA" id="ARBA00004141"/>
    </source>
</evidence>
<comment type="subcellular location">
    <subcellularLocation>
        <location evidence="1">Membrane</location>
        <topology evidence="1">Multi-pass membrane protein</topology>
    </subcellularLocation>
</comment>
<feature type="transmembrane region" description="Helical" evidence="5">
    <location>
        <begin position="77"/>
        <end position="99"/>
    </location>
</feature>
<name>A0A6J2R3U6_COTGO</name>
<keyword evidence="4 5" id="KW-0472">Membrane</keyword>
<feature type="transmembrane region" description="Helical" evidence="5">
    <location>
        <begin position="47"/>
        <end position="65"/>
    </location>
</feature>
<evidence type="ECO:0000256" key="3">
    <source>
        <dbReference type="ARBA" id="ARBA00022989"/>
    </source>
</evidence>
<evidence type="ECO:0000256" key="5">
    <source>
        <dbReference type="SAM" id="Phobius"/>
    </source>
</evidence>
<dbReference type="PANTHER" id="PTHR24064">
    <property type="entry name" value="SOLUTE CARRIER FAMILY 22 MEMBER"/>
    <property type="match status" value="1"/>
</dbReference>
<dbReference type="GO" id="GO:0016020">
    <property type="term" value="C:membrane"/>
    <property type="evidence" value="ECO:0007669"/>
    <property type="project" value="UniProtKB-SubCell"/>
</dbReference>
<protein>
    <submittedName>
        <fullName evidence="7">Solute carrier family 22 member 5-like</fullName>
    </submittedName>
</protein>